<dbReference type="EMBL" id="FQUC01000013">
    <property type="protein sequence ID" value="SHF96881.1"/>
    <property type="molecule type" value="Genomic_DNA"/>
</dbReference>
<gene>
    <name evidence="2" type="ORF">SAMN05444362_1132</name>
</gene>
<protein>
    <recommendedName>
        <fullName evidence="4">SGNH/GDSL hydrolase family protein</fullName>
    </recommendedName>
</protein>
<keyword evidence="1" id="KW-0812">Transmembrane</keyword>
<feature type="transmembrane region" description="Helical" evidence="1">
    <location>
        <begin position="6"/>
        <end position="26"/>
    </location>
</feature>
<evidence type="ECO:0008006" key="4">
    <source>
        <dbReference type="Google" id="ProtNLM"/>
    </source>
</evidence>
<dbReference type="GO" id="GO:0016788">
    <property type="term" value="F:hydrolase activity, acting on ester bonds"/>
    <property type="evidence" value="ECO:0007669"/>
    <property type="project" value="UniProtKB-ARBA"/>
</dbReference>
<dbReference type="InterPro" id="IPR036514">
    <property type="entry name" value="SGNH_hydro_sf"/>
</dbReference>
<dbReference type="STRING" id="1346286.SAMN05444362_1132"/>
<dbReference type="Gene3D" id="3.40.50.1110">
    <property type="entry name" value="SGNH hydrolase"/>
    <property type="match status" value="1"/>
</dbReference>
<organism evidence="2 3">
    <name type="scientific">Dysgonomonas macrotermitis</name>
    <dbReference type="NCBI Taxonomy" id="1346286"/>
    <lineage>
        <taxon>Bacteria</taxon>
        <taxon>Pseudomonadati</taxon>
        <taxon>Bacteroidota</taxon>
        <taxon>Bacteroidia</taxon>
        <taxon>Bacteroidales</taxon>
        <taxon>Dysgonomonadaceae</taxon>
        <taxon>Dysgonomonas</taxon>
    </lineage>
</organism>
<proteinExistence type="predicted"/>
<evidence type="ECO:0000313" key="2">
    <source>
        <dbReference type="EMBL" id="SHF96881.1"/>
    </source>
</evidence>
<dbReference type="OrthoDB" id="9761723at2"/>
<dbReference type="AlphaFoldDB" id="A0A1M5G098"/>
<sequence length="317" mass="36690">MKRFCLYTLLFITPFIVCLIGMEYLLRKIPNMHQYKAQDINGKIAHTQILILGNSHIDNAIDPTYLHEPAYNLAQGAQTLDIDYALLNKYSGQIDSLKYIIAGISYHSLWFKLTEIPSYKWMAKYNNIYFDINIEKNPLKRFLLLDEPMLKNISIINEYYSGNKVIKYQFINGFMPAVPISDPSLLEKQGESAAKNYTVTDFTHLYNENVSYINSIIAIARKKKAKVIFITVPCYKSYLDFLNLEQLSVMQKTMEDIQNDNDVFYFNFLQEARLLDDTDFSNGDHLSKNGAQKITEKLDSIIRNIDNKGILLHSTKQ</sequence>
<keyword evidence="1" id="KW-1133">Transmembrane helix</keyword>
<evidence type="ECO:0000313" key="3">
    <source>
        <dbReference type="Proteomes" id="UP000184480"/>
    </source>
</evidence>
<keyword evidence="3" id="KW-1185">Reference proteome</keyword>
<dbReference type="SUPFAM" id="SSF52266">
    <property type="entry name" value="SGNH hydrolase"/>
    <property type="match status" value="1"/>
</dbReference>
<accession>A0A1M5G098</accession>
<evidence type="ECO:0000256" key="1">
    <source>
        <dbReference type="SAM" id="Phobius"/>
    </source>
</evidence>
<dbReference type="RefSeq" id="WP_139262074.1">
    <property type="nucleotide sequence ID" value="NZ_BBXL01000012.1"/>
</dbReference>
<name>A0A1M5G098_9BACT</name>
<keyword evidence="1" id="KW-0472">Membrane</keyword>
<dbReference type="Proteomes" id="UP000184480">
    <property type="component" value="Unassembled WGS sequence"/>
</dbReference>
<reference evidence="2" key="1">
    <citation type="submission" date="2016-11" db="EMBL/GenBank/DDBJ databases">
        <authorList>
            <person name="Jaros S."/>
            <person name="Januszkiewicz K."/>
            <person name="Wedrychowicz H."/>
        </authorList>
    </citation>
    <scope>NUCLEOTIDE SEQUENCE [LARGE SCALE GENOMIC DNA]</scope>
    <source>
        <strain evidence="2">DSM 27370</strain>
    </source>
</reference>